<keyword evidence="7" id="KW-0503">Monooxygenase</keyword>
<protein>
    <submittedName>
        <fullName evidence="9">Cytochrome P450</fullName>
    </submittedName>
</protein>
<reference evidence="10" key="1">
    <citation type="journal article" date="2023" name="Mol. Phylogenet. Evol.">
        <title>Genome-scale phylogeny and comparative genomics of the fungal order Sordariales.</title>
        <authorList>
            <person name="Hensen N."/>
            <person name="Bonometti L."/>
            <person name="Westerberg I."/>
            <person name="Brannstrom I.O."/>
            <person name="Guillou S."/>
            <person name="Cros-Aarteil S."/>
            <person name="Calhoun S."/>
            <person name="Haridas S."/>
            <person name="Kuo A."/>
            <person name="Mondo S."/>
            <person name="Pangilinan J."/>
            <person name="Riley R."/>
            <person name="LaButti K."/>
            <person name="Andreopoulos B."/>
            <person name="Lipzen A."/>
            <person name="Chen C."/>
            <person name="Yan M."/>
            <person name="Daum C."/>
            <person name="Ng V."/>
            <person name="Clum A."/>
            <person name="Steindorff A."/>
            <person name="Ohm R.A."/>
            <person name="Martin F."/>
            <person name="Silar P."/>
            <person name="Natvig D.O."/>
            <person name="Lalanne C."/>
            <person name="Gautier V."/>
            <person name="Ament-Velasquez S.L."/>
            <person name="Kruys A."/>
            <person name="Hutchinson M.I."/>
            <person name="Powell A.J."/>
            <person name="Barry K."/>
            <person name="Miller A.N."/>
            <person name="Grigoriev I.V."/>
            <person name="Debuchy R."/>
            <person name="Gladieux P."/>
            <person name="Hiltunen Thoren M."/>
            <person name="Johannesson H."/>
        </authorList>
    </citation>
    <scope>NUCLEOTIDE SEQUENCE [LARGE SCALE GENOMIC DNA]</scope>
    <source>
        <strain evidence="10">CBS 340.73</strain>
    </source>
</reference>
<dbReference type="InterPro" id="IPR002213">
    <property type="entry name" value="UDP_glucos_trans"/>
</dbReference>
<dbReference type="PANTHER" id="PTHR24287:SF17">
    <property type="entry name" value="P450, PUTATIVE (EUROFUNG)-RELATED"/>
    <property type="match status" value="1"/>
</dbReference>
<comment type="similarity">
    <text evidence="2">Belongs to the cytochrome P450 family.</text>
</comment>
<keyword evidence="6" id="KW-0408">Iron</keyword>
<dbReference type="PANTHER" id="PTHR24287">
    <property type="entry name" value="P450, PUTATIVE (EUROFUNG)-RELATED"/>
    <property type="match status" value="1"/>
</dbReference>
<evidence type="ECO:0000256" key="2">
    <source>
        <dbReference type="ARBA" id="ARBA00010617"/>
    </source>
</evidence>
<name>A0AAN6S0D7_9PEZI</name>
<dbReference type="InterPro" id="IPR047146">
    <property type="entry name" value="Cyt_P450_E_CYP52_fungi"/>
</dbReference>
<dbReference type="GO" id="GO:0016705">
    <property type="term" value="F:oxidoreductase activity, acting on paired donors, with incorporation or reduction of molecular oxygen"/>
    <property type="evidence" value="ECO:0007669"/>
    <property type="project" value="InterPro"/>
</dbReference>
<evidence type="ECO:0000313" key="9">
    <source>
        <dbReference type="EMBL" id="KAK3935166.1"/>
    </source>
</evidence>
<comment type="caution">
    <text evidence="9">The sequence shown here is derived from an EMBL/GenBank/DDBJ whole genome shotgun (WGS) entry which is preliminary data.</text>
</comment>
<evidence type="ECO:0000313" key="10">
    <source>
        <dbReference type="Proteomes" id="UP001303473"/>
    </source>
</evidence>
<evidence type="ECO:0000259" key="8">
    <source>
        <dbReference type="Pfam" id="PF06722"/>
    </source>
</evidence>
<dbReference type="GO" id="GO:0016758">
    <property type="term" value="F:hexosyltransferase activity"/>
    <property type="evidence" value="ECO:0007669"/>
    <property type="project" value="UniProtKB-ARBA"/>
</dbReference>
<dbReference type="Proteomes" id="UP001303473">
    <property type="component" value="Unassembled WGS sequence"/>
</dbReference>
<sequence length="964" mass="107793">MGLFTTDSMSTAFVVLALTALLNLALLVKSIVQRRKHLHAVATEHDCQTPRYDNASFPLGIRKAWNMVRQYQKRNILPNSLVLFRELGDTYVSRIVGMDVVFTCNPDNIKHVLQRRFDDFEIGPLRRHLFVPVTPDGIFGYDGAEWRAARKLFRVHFADTRSVVDLDIVEGRLQVMMQQRIPTDGQSVDIQALFIALMTDVLGTLAVGEHMDALSVQRTPEEDELDAALWFVKENVAAFGLSRPLSWIGDMIRFRGASKVIKTYIERFVRPATAKNRAPRQPEGEAGQLQDSKASCSFVEGCAADGHSLSTIRDQTTSIYLAGIESAAGLLSSTFWYLSRDNRVFATLRGSVLDRFGIEPPSYDELTSLVYLRHVFNEALRLMPPVPFNAKMANKDTWLPRGGGSDGTGSILIRKGQIVSFWSWASHRNPDVFGADPESFRPERWENIKEDAPGFIPFQPGQRVCPGQRIALTMASYIVIRMLQTYASLEARDIRPWVERHGLGLLSRNGVHVALSDAPSVPREFTNSHRYLIYSYYPKGHFYNMQAVVKALVDRGHQVVWLVSAEHERMVVATGATHIPTRRIAECDAYLIARDPVTALEQARARMRNRVLAEAADYRRALHGFNADCILADVLCTGAQAMYDLGEIPTFASLSGTAMAYSADSCPQWGSGKRPPSSAVGRFLNRARHRLNHWVFYPLVLGPFINPQRARLGLPWLKLGRPAELYTYSPFLHIQASCPEMEYHDETITAQPSQHLQKVCYVGPLVCPSGHPDMELPDWWADAMSHPCVVGVTQGTLATNPKLLIVPTIRALATCPQVMLIVMTPYADELRAQVEMPDNVHLAKWVPYHLLFPKLRILITNGGYGGINQALTFGVPLICAGRTEDHTDTSARVAWIGAGVDLQTSNPSPKQMKRAVDAVLEDDRYRRNARRVGDELLNLGGATKACEALEELVKETRLRKGIMD</sequence>
<evidence type="ECO:0000256" key="4">
    <source>
        <dbReference type="ARBA" id="ARBA00022723"/>
    </source>
</evidence>
<proteinExistence type="inferred from homology"/>
<dbReference type="EMBL" id="MU853937">
    <property type="protein sequence ID" value="KAK3935166.1"/>
    <property type="molecule type" value="Genomic_DNA"/>
</dbReference>
<dbReference type="InterPro" id="IPR036396">
    <property type="entry name" value="Cyt_P450_sf"/>
</dbReference>
<comment type="cofactor">
    <cofactor evidence="1">
        <name>heme</name>
        <dbReference type="ChEBI" id="CHEBI:30413"/>
    </cofactor>
</comment>
<accession>A0AAN6S0D7</accession>
<dbReference type="AlphaFoldDB" id="A0AAN6S0D7"/>
<keyword evidence="10" id="KW-1185">Reference proteome</keyword>
<dbReference type="Pfam" id="PF06722">
    <property type="entry name" value="EryCIII-like_C"/>
    <property type="match status" value="1"/>
</dbReference>
<dbReference type="InterPro" id="IPR001128">
    <property type="entry name" value="Cyt_P450"/>
</dbReference>
<evidence type="ECO:0000256" key="3">
    <source>
        <dbReference type="ARBA" id="ARBA00022679"/>
    </source>
</evidence>
<dbReference type="Pfam" id="PF00067">
    <property type="entry name" value="p450"/>
    <property type="match status" value="1"/>
</dbReference>
<keyword evidence="3" id="KW-0808">Transferase</keyword>
<evidence type="ECO:0000256" key="7">
    <source>
        <dbReference type="ARBA" id="ARBA00023033"/>
    </source>
</evidence>
<dbReference type="GO" id="GO:0008194">
    <property type="term" value="F:UDP-glycosyltransferase activity"/>
    <property type="evidence" value="ECO:0007669"/>
    <property type="project" value="InterPro"/>
</dbReference>
<dbReference type="GO" id="GO:0004497">
    <property type="term" value="F:monooxygenase activity"/>
    <property type="evidence" value="ECO:0007669"/>
    <property type="project" value="UniProtKB-KW"/>
</dbReference>
<dbReference type="SUPFAM" id="SSF48264">
    <property type="entry name" value="Cytochrome P450"/>
    <property type="match status" value="1"/>
</dbReference>
<gene>
    <name evidence="9" type="ORF">QBC46DRAFT_56078</name>
</gene>
<dbReference type="GO" id="GO:0020037">
    <property type="term" value="F:heme binding"/>
    <property type="evidence" value="ECO:0007669"/>
    <property type="project" value="InterPro"/>
</dbReference>
<keyword evidence="5" id="KW-0560">Oxidoreductase</keyword>
<organism evidence="9 10">
    <name type="scientific">Diplogelasinospora grovesii</name>
    <dbReference type="NCBI Taxonomy" id="303347"/>
    <lineage>
        <taxon>Eukaryota</taxon>
        <taxon>Fungi</taxon>
        <taxon>Dikarya</taxon>
        <taxon>Ascomycota</taxon>
        <taxon>Pezizomycotina</taxon>
        <taxon>Sordariomycetes</taxon>
        <taxon>Sordariomycetidae</taxon>
        <taxon>Sordariales</taxon>
        <taxon>Diplogelasinosporaceae</taxon>
        <taxon>Diplogelasinospora</taxon>
    </lineage>
</organism>
<dbReference type="SUPFAM" id="SSF53756">
    <property type="entry name" value="UDP-Glycosyltransferase/glycogen phosphorylase"/>
    <property type="match status" value="1"/>
</dbReference>
<evidence type="ECO:0000256" key="1">
    <source>
        <dbReference type="ARBA" id="ARBA00001971"/>
    </source>
</evidence>
<dbReference type="CDD" id="cd03784">
    <property type="entry name" value="GT1_Gtf-like"/>
    <property type="match status" value="1"/>
</dbReference>
<evidence type="ECO:0000256" key="5">
    <source>
        <dbReference type="ARBA" id="ARBA00023002"/>
    </source>
</evidence>
<dbReference type="Gene3D" id="3.40.50.2000">
    <property type="entry name" value="Glycogen Phosphorylase B"/>
    <property type="match status" value="2"/>
</dbReference>
<feature type="domain" description="Erythromycin biosynthesis protein CIII-like C-terminal" evidence="8">
    <location>
        <begin position="821"/>
        <end position="949"/>
    </location>
</feature>
<dbReference type="Gene3D" id="1.10.630.10">
    <property type="entry name" value="Cytochrome P450"/>
    <property type="match status" value="1"/>
</dbReference>
<keyword evidence="4" id="KW-0479">Metal-binding</keyword>
<dbReference type="GO" id="GO:0005506">
    <property type="term" value="F:iron ion binding"/>
    <property type="evidence" value="ECO:0007669"/>
    <property type="project" value="InterPro"/>
</dbReference>
<dbReference type="InterPro" id="IPR010610">
    <property type="entry name" value="EryCIII-like_C"/>
</dbReference>
<evidence type="ECO:0000256" key="6">
    <source>
        <dbReference type="ARBA" id="ARBA00023004"/>
    </source>
</evidence>